<dbReference type="Pfam" id="PF12706">
    <property type="entry name" value="Lactamase_B_2"/>
    <property type="match status" value="1"/>
</dbReference>
<dbReference type="SUPFAM" id="SSF56281">
    <property type="entry name" value="Metallo-hydrolase/oxidoreductase"/>
    <property type="match status" value="1"/>
</dbReference>
<proteinExistence type="predicted"/>
<dbReference type="InterPro" id="IPR036866">
    <property type="entry name" value="RibonucZ/Hydroxyglut_hydro"/>
</dbReference>
<evidence type="ECO:0000313" key="2">
    <source>
        <dbReference type="EMBL" id="MBE8714287.1"/>
    </source>
</evidence>
<keyword evidence="3" id="KW-1185">Reference proteome</keyword>
<name>A0A928V0K9_9SPHI</name>
<comment type="caution">
    <text evidence="2">The sequence shown here is derived from an EMBL/GenBank/DDBJ whole genome shotgun (WGS) entry which is preliminary data.</text>
</comment>
<dbReference type="GO" id="GO:0005737">
    <property type="term" value="C:cytoplasm"/>
    <property type="evidence" value="ECO:0007669"/>
    <property type="project" value="TreeGrafter"/>
</dbReference>
<evidence type="ECO:0000313" key="3">
    <source>
        <dbReference type="Proteomes" id="UP000616201"/>
    </source>
</evidence>
<dbReference type="PANTHER" id="PTHR15032">
    <property type="entry name" value="N-ACYL-PHOSPHATIDYLETHANOLAMINE-HYDROLYZING PHOSPHOLIPASE D"/>
    <property type="match status" value="1"/>
</dbReference>
<dbReference type="EMBL" id="PRDK01000006">
    <property type="protein sequence ID" value="MBE8714287.1"/>
    <property type="molecule type" value="Genomic_DNA"/>
</dbReference>
<dbReference type="Gene3D" id="3.60.15.10">
    <property type="entry name" value="Ribonuclease Z/Hydroxyacylglutathione hydrolase-like"/>
    <property type="match status" value="1"/>
</dbReference>
<gene>
    <name evidence="2" type="ORF">C4F49_11390</name>
</gene>
<dbReference type="Proteomes" id="UP000616201">
    <property type="component" value="Unassembled WGS sequence"/>
</dbReference>
<sequence>MYIILSLVVILFVVYYFFTRQEQMGQVPSGLRLERMSGTATYKNGAFDNLSVTPSLSEDDNYFNVLKNFLFGKEKRNEPTDEIPHIQTDLHSLPLDSNLLVWFGHSSYYLQLDGKRFLIDPVFSGAASPLPGSVKAFAGANTYGVDDMPEIDYLVISHDHWDHLDYKTILGLKNKVKQVITGLGVGSHFELWGYDPKVITELYWHESADLSPSFKITATPARHFSGRLLTRNNTLWASYVLQTPTAKLFLGGDSGYDTHFKQIGEQYGPFDLAILENGQYNKSWKYIHMMPEEVVQASQDLNATKFFPVHSSKFSLALHPWDEPLIRVSKEANLKQVPLITPKIGEVVYLNQNQLFEQWWVGKN</sequence>
<dbReference type="PANTHER" id="PTHR15032:SF4">
    <property type="entry name" value="N-ACYL-PHOSPHATIDYLETHANOLAMINE-HYDROLYZING PHOSPHOLIPASE D"/>
    <property type="match status" value="1"/>
</dbReference>
<dbReference type="InterPro" id="IPR001279">
    <property type="entry name" value="Metallo-B-lactamas"/>
</dbReference>
<dbReference type="AlphaFoldDB" id="A0A928V0K9"/>
<reference evidence="2" key="1">
    <citation type="submission" date="2018-02" db="EMBL/GenBank/DDBJ databases">
        <authorList>
            <person name="Vasarhelyi B.M."/>
            <person name="Deshmukh S."/>
            <person name="Balint B."/>
            <person name="Kukolya J."/>
        </authorList>
    </citation>
    <scope>NUCLEOTIDE SEQUENCE</scope>
    <source>
        <strain evidence="2">KB22</strain>
    </source>
</reference>
<feature type="domain" description="Metallo-beta-lactamase" evidence="1">
    <location>
        <begin position="116"/>
        <end position="310"/>
    </location>
</feature>
<accession>A0A928V0K9</accession>
<organism evidence="2 3">
    <name type="scientific">Sphingobacterium hungaricum</name>
    <dbReference type="NCBI Taxonomy" id="2082723"/>
    <lineage>
        <taxon>Bacteria</taxon>
        <taxon>Pseudomonadati</taxon>
        <taxon>Bacteroidota</taxon>
        <taxon>Sphingobacteriia</taxon>
        <taxon>Sphingobacteriales</taxon>
        <taxon>Sphingobacteriaceae</taxon>
        <taxon>Sphingobacterium</taxon>
    </lineage>
</organism>
<evidence type="ECO:0000259" key="1">
    <source>
        <dbReference type="Pfam" id="PF12706"/>
    </source>
</evidence>
<protein>
    <submittedName>
        <fullName evidence="2">MBL fold metallo-hydrolase</fullName>
    </submittedName>
</protein>